<dbReference type="InterPro" id="IPR036047">
    <property type="entry name" value="F-box-like_dom_sf"/>
</dbReference>
<dbReference type="SMART" id="SM00256">
    <property type="entry name" value="FBOX"/>
    <property type="match status" value="1"/>
</dbReference>
<dbReference type="EMBL" id="MLFT02000010">
    <property type="protein sequence ID" value="PHT35690.1"/>
    <property type="molecule type" value="Genomic_DNA"/>
</dbReference>
<dbReference type="PANTHER" id="PTHR31672:SF13">
    <property type="entry name" value="F-BOX PROTEIN CPR30-LIKE"/>
    <property type="match status" value="1"/>
</dbReference>
<dbReference type="AlphaFoldDB" id="A0A2G2VRU1"/>
<dbReference type="NCBIfam" id="TIGR01640">
    <property type="entry name" value="F_box_assoc_1"/>
    <property type="match status" value="2"/>
</dbReference>
<keyword evidence="3" id="KW-1185">Reference proteome</keyword>
<dbReference type="CDD" id="cd22157">
    <property type="entry name" value="F-box_AtFBW1-like"/>
    <property type="match status" value="1"/>
</dbReference>
<dbReference type="Pfam" id="PF00646">
    <property type="entry name" value="F-box"/>
    <property type="match status" value="1"/>
</dbReference>
<evidence type="ECO:0000313" key="3">
    <source>
        <dbReference type="Proteomes" id="UP000224567"/>
    </source>
</evidence>
<comment type="caution">
    <text evidence="2">The sequence shown here is derived from an EMBL/GenBank/DDBJ whole genome shotgun (WGS) entry which is preliminary data.</text>
</comment>
<dbReference type="InterPro" id="IPR050796">
    <property type="entry name" value="SCF_F-box_component"/>
</dbReference>
<feature type="domain" description="F-box" evidence="1">
    <location>
        <begin position="5"/>
        <end position="50"/>
    </location>
</feature>
<sequence>MEENSELPTILPQEILFDILLRLPIKSILKFRCVSKSWLSLLSNPLFKKTHVEFYLKNPKLTDYKLAVLASVPGLRERFCHFYNMGFQDSCLTLSRHSCPAESLALSARILGSCNGLICLTGDSFTLVMLNPCTGMFNVFPDTMLRSKCGVGGCYVRYGFGYDASVDDYKVVKIFSFSQSEGIYENMVNVYSVKAKSWKVIEGFSSGTLNGKLGVFANGVLHWEACDIRCSRVVWEIVTLDLAVERYGKIALPSYEDGGVYWTLGVSMGYLVGCCNYEPNKADVWVMKEYGVEKSWTKLVTISLPVNRRAYISPLYVEENCDEFLLQFGEEITRYNLRDGSFNRVDGYMPSDLRQIDRASFILDLVAFLLLRCVSKSMLSLLSSPLFKKTHVDFTLKNPKFTEYRFAVLATVHGLGGKICRFYNIGFQDSCLTVARHSCLGKCLALSARILGSCNGLICLTGSSLTLMLLNPCTGKFNVFPDTVLVNNWGGGCYYVRYGFGYDASIDDYKVVKIFSFPRVEGRQENRVDVYSLKDKSWKMIQGFNSCYLHGKLGVFANGVLHWEASHSHWPFLFWEIVTLDLSVERFGKTALPSYEDGSIYWKLGVSRGYLVGCCNYEPNKVDVWVMKEYGVEKSWTKLVTILLPVNLMAYISPLFVAENCDEFLLQYEEELVLYNSRDGSFNRVDGYTSDKVGVTSVEVEMQKVRLRWFGHVMRRCTDASMRRCARLARDGFKRGRGRPKRYWREVIRHGMEHLQLTEDMTLDRKVWRMRIRIEG</sequence>
<organism evidence="2 3">
    <name type="scientific">Capsicum baccatum</name>
    <name type="common">Peruvian pepper</name>
    <dbReference type="NCBI Taxonomy" id="33114"/>
    <lineage>
        <taxon>Eukaryota</taxon>
        <taxon>Viridiplantae</taxon>
        <taxon>Streptophyta</taxon>
        <taxon>Embryophyta</taxon>
        <taxon>Tracheophyta</taxon>
        <taxon>Spermatophyta</taxon>
        <taxon>Magnoliopsida</taxon>
        <taxon>eudicotyledons</taxon>
        <taxon>Gunneridae</taxon>
        <taxon>Pentapetalae</taxon>
        <taxon>asterids</taxon>
        <taxon>lamiids</taxon>
        <taxon>Solanales</taxon>
        <taxon>Solanaceae</taxon>
        <taxon>Solanoideae</taxon>
        <taxon>Capsiceae</taxon>
        <taxon>Capsicum</taxon>
    </lineage>
</organism>
<dbReference type="InterPro" id="IPR017451">
    <property type="entry name" value="F-box-assoc_interact_dom"/>
</dbReference>
<evidence type="ECO:0000259" key="1">
    <source>
        <dbReference type="PROSITE" id="PS50181"/>
    </source>
</evidence>
<name>A0A2G2VRU1_CAPBA</name>
<protein>
    <recommendedName>
        <fullName evidence="1">F-box domain-containing protein</fullName>
    </recommendedName>
</protein>
<dbReference type="Pfam" id="PF07734">
    <property type="entry name" value="FBA_1"/>
    <property type="match status" value="2"/>
</dbReference>
<dbReference type="OrthoDB" id="591557at2759"/>
<accession>A0A2G2VRU1</accession>
<reference evidence="2 3" key="1">
    <citation type="journal article" date="2017" name="Genome Biol.">
        <title>New reference genome sequences of hot pepper reveal the massive evolution of plant disease-resistance genes by retroduplication.</title>
        <authorList>
            <person name="Kim S."/>
            <person name="Park J."/>
            <person name="Yeom S.I."/>
            <person name="Kim Y.M."/>
            <person name="Seo E."/>
            <person name="Kim K.T."/>
            <person name="Kim M.S."/>
            <person name="Lee J.M."/>
            <person name="Cheong K."/>
            <person name="Shin H.S."/>
            <person name="Kim S.B."/>
            <person name="Han K."/>
            <person name="Lee J."/>
            <person name="Park M."/>
            <person name="Lee H.A."/>
            <person name="Lee H.Y."/>
            <person name="Lee Y."/>
            <person name="Oh S."/>
            <person name="Lee J.H."/>
            <person name="Choi E."/>
            <person name="Choi E."/>
            <person name="Lee S.E."/>
            <person name="Jeon J."/>
            <person name="Kim H."/>
            <person name="Choi G."/>
            <person name="Song H."/>
            <person name="Lee J."/>
            <person name="Lee S.C."/>
            <person name="Kwon J.K."/>
            <person name="Lee H.Y."/>
            <person name="Koo N."/>
            <person name="Hong Y."/>
            <person name="Kim R.W."/>
            <person name="Kang W.H."/>
            <person name="Huh J.H."/>
            <person name="Kang B.C."/>
            <person name="Yang T.J."/>
            <person name="Lee Y.H."/>
            <person name="Bennetzen J.L."/>
            <person name="Choi D."/>
        </authorList>
    </citation>
    <scope>NUCLEOTIDE SEQUENCE [LARGE SCALE GENOMIC DNA]</scope>
    <source>
        <strain evidence="3">cv. PBC81</strain>
    </source>
</reference>
<dbReference type="PANTHER" id="PTHR31672">
    <property type="entry name" value="BNACNNG10540D PROTEIN"/>
    <property type="match status" value="1"/>
</dbReference>
<dbReference type="PROSITE" id="PS50181">
    <property type="entry name" value="FBOX"/>
    <property type="match status" value="1"/>
</dbReference>
<evidence type="ECO:0000313" key="2">
    <source>
        <dbReference type="EMBL" id="PHT35690.1"/>
    </source>
</evidence>
<dbReference type="SUPFAM" id="SSF81383">
    <property type="entry name" value="F-box domain"/>
    <property type="match status" value="1"/>
</dbReference>
<reference evidence="3" key="2">
    <citation type="journal article" date="2017" name="J. Anim. Genet.">
        <title>Multiple reference genome sequences of hot pepper reveal the massive evolution of plant disease resistance genes by retroduplication.</title>
        <authorList>
            <person name="Kim S."/>
            <person name="Park J."/>
            <person name="Yeom S.-I."/>
            <person name="Kim Y.-M."/>
            <person name="Seo E."/>
            <person name="Kim K.-T."/>
            <person name="Kim M.-S."/>
            <person name="Lee J.M."/>
            <person name="Cheong K."/>
            <person name="Shin H.-S."/>
            <person name="Kim S.-B."/>
            <person name="Han K."/>
            <person name="Lee J."/>
            <person name="Park M."/>
            <person name="Lee H.-A."/>
            <person name="Lee H.-Y."/>
            <person name="Lee Y."/>
            <person name="Oh S."/>
            <person name="Lee J.H."/>
            <person name="Choi E."/>
            <person name="Choi E."/>
            <person name="Lee S.E."/>
            <person name="Jeon J."/>
            <person name="Kim H."/>
            <person name="Choi G."/>
            <person name="Song H."/>
            <person name="Lee J."/>
            <person name="Lee S.-C."/>
            <person name="Kwon J.-K."/>
            <person name="Lee H.-Y."/>
            <person name="Koo N."/>
            <person name="Hong Y."/>
            <person name="Kim R.W."/>
            <person name="Kang W.-H."/>
            <person name="Huh J.H."/>
            <person name="Kang B.-C."/>
            <person name="Yang T.-J."/>
            <person name="Lee Y.-H."/>
            <person name="Bennetzen J.L."/>
            <person name="Choi D."/>
        </authorList>
    </citation>
    <scope>NUCLEOTIDE SEQUENCE [LARGE SCALE GENOMIC DNA]</scope>
    <source>
        <strain evidence="3">cv. PBC81</strain>
    </source>
</reference>
<dbReference type="InterPro" id="IPR001810">
    <property type="entry name" value="F-box_dom"/>
</dbReference>
<gene>
    <name evidence="2" type="ORF">CQW23_23390</name>
</gene>
<dbReference type="InterPro" id="IPR006527">
    <property type="entry name" value="F-box-assoc_dom_typ1"/>
</dbReference>
<dbReference type="Proteomes" id="UP000224567">
    <property type="component" value="Unassembled WGS sequence"/>
</dbReference>
<dbReference type="Gene3D" id="1.20.1280.50">
    <property type="match status" value="1"/>
</dbReference>
<proteinExistence type="predicted"/>